<dbReference type="SMART" id="SM00108">
    <property type="entry name" value="B_lectin"/>
    <property type="match status" value="1"/>
</dbReference>
<name>A0AAF0RDV4_SOLVR</name>
<dbReference type="PROSITE" id="PS50927">
    <property type="entry name" value="BULB_LECTIN"/>
    <property type="match status" value="1"/>
</dbReference>
<sequence length="930" mass="104561">MEMKNNHLFLVLFLCFSLGTNLSIGGYTISMNESVSSGQTILSSSGTFELGFFTPGNSFKYYLGIWYKNISSQTVIWVANRETPVSDAAHLTIIQGNLVLLDKFQSLVWSTNISRSVPPKNLVIAVLRDDGNLILSDLSSNSSTPLLLWQSFDYPTHAFLPGGKLGYDKRTQRKQALISWKDLNDPSPGLFSMELDPQRDQLVIKWNRTTQYWASSSWNGRTFSSVPGMRLNYIFNYSYIDNENESYFTYSLYNSEIPSKFIMDVSGQIKQLLWSTSLDDWYPFWAQPTEQCDVYANCGAFGVCNNVNSSCNCLSGFKARSDAEWNSNNYSSGCVRVRDQEVQCNGITEDKDSFWMNSIVSLPASQDTNITVAEASQCRSACFNNCSCNAYTYDVSGACSIWTGDLFNLQQLSKTETEKTIFVKSGSPEDQTKAKKSTKLVVLLSSTTAFIVLFIGSFSYIYYRRRRRRMTKGTDRINDTQGTQISHLDKIGGGEIIDVPYFRLETILVATDNFSNANKLGQGGFGPVYKGIFPGGKEIAVKRLSSHSGQGIDEFKNEVTLIAKLQHRNLVRLLGYCINGKEQILLYEYMPNKSLDTFIFDGELCKLLDWKKRYDIILGIGRGLAYLHHDSRLRIIHRDLKTSNILLDQDMNPKIADFGLARIVEGRRTEAKTEKIVGIYGYMSPEYASDGLFSLKSDVFSFGVVILEMISGRKNTGFYQSEEALNLLGYAWRMWIEERAMQLTEKSLLESCNRSEVMKCINVALLCVQEDSNDRPKMSDVIVMLVGEGDTISANKSLSFGETIVSSGEKFELGFFKPAQTKAKKSMKLKALLSSITALMFLIIGSFSYIYYRRRMAKRADRSKGTQGAHKSHWHKAEGEAKVLMNENSDEAIDVPYFHLETILAATDNFSNANNLGQGGFGPVYKGIFP</sequence>
<dbReference type="GO" id="GO:0004674">
    <property type="term" value="F:protein serine/threonine kinase activity"/>
    <property type="evidence" value="ECO:0007669"/>
    <property type="project" value="UniProtKB-KW"/>
</dbReference>
<evidence type="ECO:0000256" key="13">
    <source>
        <dbReference type="ARBA" id="ARBA00023136"/>
    </source>
</evidence>
<dbReference type="Gene3D" id="1.10.510.10">
    <property type="entry name" value="Transferase(Phosphotransferase) domain 1"/>
    <property type="match status" value="1"/>
</dbReference>
<evidence type="ECO:0000256" key="7">
    <source>
        <dbReference type="ARBA" id="ARBA00022729"/>
    </source>
</evidence>
<evidence type="ECO:0000256" key="2">
    <source>
        <dbReference type="ARBA" id="ARBA00022475"/>
    </source>
</evidence>
<feature type="domain" description="Protein kinase" evidence="19">
    <location>
        <begin position="514"/>
        <end position="792"/>
    </location>
</feature>
<keyword evidence="12 17" id="KW-1133">Transmembrane helix</keyword>
<keyword evidence="4" id="KW-0245">EGF-like domain</keyword>
<evidence type="ECO:0000256" key="17">
    <source>
        <dbReference type="SAM" id="Phobius"/>
    </source>
</evidence>
<dbReference type="PANTHER" id="PTHR27002:SF927">
    <property type="entry name" value="RECEPTOR-LIKE SERINE_THREONINE-PROTEIN KINASE"/>
    <property type="match status" value="1"/>
</dbReference>
<keyword evidence="7 18" id="KW-0732">Signal</keyword>
<evidence type="ECO:0000256" key="4">
    <source>
        <dbReference type="ARBA" id="ARBA00022536"/>
    </source>
</evidence>
<dbReference type="Pfam" id="PF08276">
    <property type="entry name" value="PAN_2"/>
    <property type="match status" value="1"/>
</dbReference>
<keyword evidence="16" id="KW-0325">Glycoprotein</keyword>
<dbReference type="SUPFAM" id="SSF56112">
    <property type="entry name" value="Protein kinase-like (PK-like)"/>
    <property type="match status" value="1"/>
</dbReference>
<dbReference type="CDD" id="cd00028">
    <property type="entry name" value="B_lectin"/>
    <property type="match status" value="1"/>
</dbReference>
<keyword evidence="14" id="KW-1015">Disulfide bond</keyword>
<reference evidence="22" key="1">
    <citation type="submission" date="2023-08" db="EMBL/GenBank/DDBJ databases">
        <title>A de novo genome assembly of Solanum verrucosum Schlechtendal, a Mexican diploid species geographically isolated from the other diploid A-genome species in potato relatives.</title>
        <authorList>
            <person name="Hosaka K."/>
        </authorList>
    </citation>
    <scope>NUCLEOTIDE SEQUENCE</scope>
    <source>
        <tissue evidence="22">Young leaves</tissue>
    </source>
</reference>
<dbReference type="AlphaFoldDB" id="A0AAF0RDV4"/>
<evidence type="ECO:0000259" key="21">
    <source>
        <dbReference type="PROSITE" id="PS50948"/>
    </source>
</evidence>
<evidence type="ECO:0000313" key="22">
    <source>
        <dbReference type="EMBL" id="WMV36904.1"/>
    </source>
</evidence>
<evidence type="ECO:0000259" key="19">
    <source>
        <dbReference type="PROSITE" id="PS50011"/>
    </source>
</evidence>
<dbReference type="PIRSF" id="PIRSF000641">
    <property type="entry name" value="SRK"/>
    <property type="match status" value="1"/>
</dbReference>
<feature type="transmembrane region" description="Helical" evidence="17">
    <location>
        <begin position="440"/>
        <end position="463"/>
    </location>
</feature>
<dbReference type="InterPro" id="IPR036426">
    <property type="entry name" value="Bulb-type_lectin_dom_sf"/>
</dbReference>
<dbReference type="CDD" id="cd14066">
    <property type="entry name" value="STKc_IRAK"/>
    <property type="match status" value="1"/>
</dbReference>
<protein>
    <recommendedName>
        <fullName evidence="24">Receptor-like serine/threonine-protein kinase</fullName>
    </recommendedName>
</protein>
<keyword evidence="10" id="KW-0418">Kinase</keyword>
<dbReference type="InterPro" id="IPR000858">
    <property type="entry name" value="S_locus_glycoprot_dom"/>
</dbReference>
<dbReference type="InterPro" id="IPR001480">
    <property type="entry name" value="Bulb-type_lectin_dom"/>
</dbReference>
<accession>A0AAF0RDV4</accession>
<dbReference type="SUPFAM" id="SSF51110">
    <property type="entry name" value="alpha-D-mannose-specific plant lectins"/>
    <property type="match status" value="1"/>
</dbReference>
<dbReference type="InterPro" id="IPR000719">
    <property type="entry name" value="Prot_kinase_dom"/>
</dbReference>
<keyword evidence="8" id="KW-0430">Lectin</keyword>
<dbReference type="Pfam" id="PF00954">
    <property type="entry name" value="S_locus_glycop"/>
    <property type="match status" value="1"/>
</dbReference>
<evidence type="ECO:0000256" key="10">
    <source>
        <dbReference type="ARBA" id="ARBA00022777"/>
    </source>
</evidence>
<keyword evidence="3" id="KW-0723">Serine/threonine-protein kinase</keyword>
<dbReference type="Proteomes" id="UP001234989">
    <property type="component" value="Chromosome 7"/>
</dbReference>
<feature type="chain" id="PRO_5042137969" description="Receptor-like serine/threonine-protein kinase" evidence="18">
    <location>
        <begin position="26"/>
        <end position="930"/>
    </location>
</feature>
<keyword evidence="23" id="KW-1185">Reference proteome</keyword>
<feature type="transmembrane region" description="Helical" evidence="17">
    <location>
        <begin position="831"/>
        <end position="852"/>
    </location>
</feature>
<keyword evidence="2" id="KW-1003">Cell membrane</keyword>
<dbReference type="Pfam" id="PF07714">
    <property type="entry name" value="PK_Tyr_Ser-Thr"/>
    <property type="match status" value="1"/>
</dbReference>
<evidence type="ECO:0000256" key="6">
    <source>
        <dbReference type="ARBA" id="ARBA00022692"/>
    </source>
</evidence>
<evidence type="ECO:0000256" key="16">
    <source>
        <dbReference type="ARBA" id="ARBA00023180"/>
    </source>
</evidence>
<organism evidence="22 23">
    <name type="scientific">Solanum verrucosum</name>
    <dbReference type="NCBI Taxonomy" id="315347"/>
    <lineage>
        <taxon>Eukaryota</taxon>
        <taxon>Viridiplantae</taxon>
        <taxon>Streptophyta</taxon>
        <taxon>Embryophyta</taxon>
        <taxon>Tracheophyta</taxon>
        <taxon>Spermatophyta</taxon>
        <taxon>Magnoliopsida</taxon>
        <taxon>eudicotyledons</taxon>
        <taxon>Gunneridae</taxon>
        <taxon>Pentapetalae</taxon>
        <taxon>asterids</taxon>
        <taxon>lamiids</taxon>
        <taxon>Solanales</taxon>
        <taxon>Solanaceae</taxon>
        <taxon>Solanoideae</taxon>
        <taxon>Solaneae</taxon>
        <taxon>Solanum</taxon>
    </lineage>
</organism>
<dbReference type="PROSITE" id="PS00108">
    <property type="entry name" value="PROTEIN_KINASE_ST"/>
    <property type="match status" value="1"/>
</dbReference>
<dbReference type="Gene3D" id="2.90.10.10">
    <property type="entry name" value="Bulb-type lectin domain"/>
    <property type="match status" value="1"/>
</dbReference>
<dbReference type="InterPro" id="IPR003609">
    <property type="entry name" value="Pan_app"/>
</dbReference>
<dbReference type="EMBL" id="CP133618">
    <property type="protein sequence ID" value="WMV36904.1"/>
    <property type="molecule type" value="Genomic_DNA"/>
</dbReference>
<feature type="domain" description="Bulb-type lectin" evidence="20">
    <location>
        <begin position="26"/>
        <end position="148"/>
    </location>
</feature>
<dbReference type="Pfam" id="PF01453">
    <property type="entry name" value="B_lectin"/>
    <property type="match status" value="1"/>
</dbReference>
<dbReference type="InterPro" id="IPR001245">
    <property type="entry name" value="Ser-Thr/Tyr_kinase_cat_dom"/>
</dbReference>
<dbReference type="GO" id="GO:0005524">
    <property type="term" value="F:ATP binding"/>
    <property type="evidence" value="ECO:0007669"/>
    <property type="project" value="UniProtKB-KW"/>
</dbReference>
<comment type="subcellular location">
    <subcellularLocation>
        <location evidence="1">Cell membrane</location>
        <topology evidence="1">Single-pass type I membrane protein</topology>
    </subcellularLocation>
</comment>
<evidence type="ECO:0008006" key="24">
    <source>
        <dbReference type="Google" id="ProtNLM"/>
    </source>
</evidence>
<keyword evidence="13 17" id="KW-0472">Membrane</keyword>
<proteinExistence type="predicted"/>
<evidence type="ECO:0000256" key="8">
    <source>
        <dbReference type="ARBA" id="ARBA00022734"/>
    </source>
</evidence>
<dbReference type="FunFam" id="3.30.200.20:FF:000330">
    <property type="entry name" value="G-type lectin S-receptor-like serine/threonine-protein kinase At4g03230"/>
    <property type="match status" value="1"/>
</dbReference>
<evidence type="ECO:0000256" key="15">
    <source>
        <dbReference type="ARBA" id="ARBA00023170"/>
    </source>
</evidence>
<evidence type="ECO:0000313" key="23">
    <source>
        <dbReference type="Proteomes" id="UP001234989"/>
    </source>
</evidence>
<dbReference type="FunFam" id="2.90.10.10:FF:000005">
    <property type="entry name" value="G-type lectin S-receptor-like serine/threonine-protein kinase"/>
    <property type="match status" value="1"/>
</dbReference>
<feature type="signal peptide" evidence="18">
    <location>
        <begin position="1"/>
        <end position="25"/>
    </location>
</feature>
<dbReference type="SMART" id="SM00473">
    <property type="entry name" value="PAN_AP"/>
    <property type="match status" value="1"/>
</dbReference>
<dbReference type="GO" id="GO:0030246">
    <property type="term" value="F:carbohydrate binding"/>
    <property type="evidence" value="ECO:0007669"/>
    <property type="project" value="UniProtKB-KW"/>
</dbReference>
<evidence type="ECO:0000256" key="18">
    <source>
        <dbReference type="SAM" id="SignalP"/>
    </source>
</evidence>
<dbReference type="CDD" id="cd01098">
    <property type="entry name" value="PAN_AP_plant"/>
    <property type="match status" value="1"/>
</dbReference>
<evidence type="ECO:0000256" key="12">
    <source>
        <dbReference type="ARBA" id="ARBA00022989"/>
    </source>
</evidence>
<dbReference type="GO" id="GO:0005886">
    <property type="term" value="C:plasma membrane"/>
    <property type="evidence" value="ECO:0007669"/>
    <property type="project" value="UniProtKB-SubCell"/>
</dbReference>
<dbReference type="Gene3D" id="3.30.200.20">
    <property type="entry name" value="Phosphorylase Kinase, domain 1"/>
    <property type="match status" value="2"/>
</dbReference>
<keyword evidence="6 17" id="KW-0812">Transmembrane</keyword>
<dbReference type="PROSITE" id="PS50011">
    <property type="entry name" value="PROTEIN_KINASE_DOM"/>
    <property type="match status" value="1"/>
</dbReference>
<dbReference type="PANTHER" id="PTHR27002">
    <property type="entry name" value="RECEPTOR-LIKE SERINE/THREONINE-PROTEIN KINASE SD1-8"/>
    <property type="match status" value="1"/>
</dbReference>
<evidence type="ECO:0000256" key="1">
    <source>
        <dbReference type="ARBA" id="ARBA00004251"/>
    </source>
</evidence>
<evidence type="ECO:0000256" key="5">
    <source>
        <dbReference type="ARBA" id="ARBA00022679"/>
    </source>
</evidence>
<gene>
    <name evidence="22" type="ORF">MTR67_030289</name>
</gene>
<dbReference type="FunFam" id="1.10.510.10:FF:002177">
    <property type="entry name" value="G-type lectin S-receptor-like serine/threonine-protein kinase CES101 isoform A"/>
    <property type="match status" value="1"/>
</dbReference>
<dbReference type="GO" id="GO:0048544">
    <property type="term" value="P:recognition of pollen"/>
    <property type="evidence" value="ECO:0007669"/>
    <property type="project" value="InterPro"/>
</dbReference>
<dbReference type="InterPro" id="IPR008271">
    <property type="entry name" value="Ser/Thr_kinase_AS"/>
</dbReference>
<dbReference type="InterPro" id="IPR011009">
    <property type="entry name" value="Kinase-like_dom_sf"/>
</dbReference>
<dbReference type="InterPro" id="IPR024171">
    <property type="entry name" value="SRK-like_kinase"/>
</dbReference>
<dbReference type="SMART" id="SM00220">
    <property type="entry name" value="S_TKc"/>
    <property type="match status" value="1"/>
</dbReference>
<evidence type="ECO:0000256" key="3">
    <source>
        <dbReference type="ARBA" id="ARBA00022527"/>
    </source>
</evidence>
<keyword evidence="5" id="KW-0808">Transferase</keyword>
<evidence type="ECO:0000256" key="11">
    <source>
        <dbReference type="ARBA" id="ARBA00022840"/>
    </source>
</evidence>
<keyword evidence="15" id="KW-0675">Receptor</keyword>
<dbReference type="PROSITE" id="PS50948">
    <property type="entry name" value="PAN"/>
    <property type="match status" value="1"/>
</dbReference>
<feature type="domain" description="Apple" evidence="21">
    <location>
        <begin position="344"/>
        <end position="426"/>
    </location>
</feature>
<evidence type="ECO:0000259" key="20">
    <source>
        <dbReference type="PROSITE" id="PS50927"/>
    </source>
</evidence>
<keyword evidence="9" id="KW-0547">Nucleotide-binding</keyword>
<evidence type="ECO:0000256" key="9">
    <source>
        <dbReference type="ARBA" id="ARBA00022741"/>
    </source>
</evidence>
<evidence type="ECO:0000256" key="14">
    <source>
        <dbReference type="ARBA" id="ARBA00023157"/>
    </source>
</evidence>
<keyword evidence="11" id="KW-0067">ATP-binding</keyword>